<keyword evidence="1" id="KW-0472">Membrane</keyword>
<sequence length="80" mass="9756">MFHRKQTATAPPQKTHATTDSYWIWHGFFSSYKTLKESSPAYKDKKRLAHMRNQIILHYVKNFFLFPIWFFRLLVPSYMK</sequence>
<dbReference type="AlphaFoldDB" id="A0A2M8FB51"/>
<dbReference type="Proteomes" id="UP000231456">
    <property type="component" value="Unassembled WGS sequence"/>
</dbReference>
<organism evidence="2 3">
    <name type="scientific">Candidatus Magasanikbacteria bacterium CG_4_9_14_0_2_um_filter_42_11</name>
    <dbReference type="NCBI Taxonomy" id="1974643"/>
    <lineage>
        <taxon>Bacteria</taxon>
        <taxon>Candidatus Magasanikiibacteriota</taxon>
    </lineage>
</organism>
<proteinExistence type="predicted"/>
<evidence type="ECO:0000256" key="1">
    <source>
        <dbReference type="SAM" id="Phobius"/>
    </source>
</evidence>
<feature type="transmembrane region" description="Helical" evidence="1">
    <location>
        <begin position="55"/>
        <end position="75"/>
    </location>
</feature>
<evidence type="ECO:0000313" key="3">
    <source>
        <dbReference type="Proteomes" id="UP000231456"/>
    </source>
</evidence>
<accession>A0A2M8FB51</accession>
<name>A0A2M8FB51_9BACT</name>
<keyword evidence="1" id="KW-1133">Transmembrane helix</keyword>
<evidence type="ECO:0000313" key="2">
    <source>
        <dbReference type="EMBL" id="PJC52938.1"/>
    </source>
</evidence>
<keyword evidence="1" id="KW-0812">Transmembrane</keyword>
<protein>
    <submittedName>
        <fullName evidence="2">Uncharacterized protein</fullName>
    </submittedName>
</protein>
<dbReference type="EMBL" id="PFRH01000008">
    <property type="protein sequence ID" value="PJC52938.1"/>
    <property type="molecule type" value="Genomic_DNA"/>
</dbReference>
<reference evidence="3" key="1">
    <citation type="submission" date="2017-09" db="EMBL/GenBank/DDBJ databases">
        <title>Depth-based differentiation of microbial function through sediment-hosted aquifers and enrichment of novel symbionts in the deep terrestrial subsurface.</title>
        <authorList>
            <person name="Probst A.J."/>
            <person name="Ladd B."/>
            <person name="Jarett J.K."/>
            <person name="Geller-Mcgrath D.E."/>
            <person name="Sieber C.M.K."/>
            <person name="Emerson J.B."/>
            <person name="Anantharaman K."/>
            <person name="Thomas B.C."/>
            <person name="Malmstrom R."/>
            <person name="Stieglmeier M."/>
            <person name="Klingl A."/>
            <person name="Woyke T."/>
            <person name="Ryan C.M."/>
            <person name="Banfield J.F."/>
        </authorList>
    </citation>
    <scope>NUCLEOTIDE SEQUENCE [LARGE SCALE GENOMIC DNA]</scope>
</reference>
<gene>
    <name evidence="2" type="ORF">CO030_00245</name>
</gene>
<feature type="non-terminal residue" evidence="2">
    <location>
        <position position="80"/>
    </location>
</feature>
<comment type="caution">
    <text evidence="2">The sequence shown here is derived from an EMBL/GenBank/DDBJ whole genome shotgun (WGS) entry which is preliminary data.</text>
</comment>